<protein>
    <submittedName>
        <fullName evidence="3">Uncharacterized protein LOC104784636</fullName>
    </submittedName>
</protein>
<evidence type="ECO:0000256" key="1">
    <source>
        <dbReference type="SAM" id="MobiDB-lite"/>
    </source>
</evidence>
<dbReference type="Proteomes" id="UP000694864">
    <property type="component" value="Chromosome 5"/>
</dbReference>
<evidence type="ECO:0000313" key="2">
    <source>
        <dbReference type="Proteomes" id="UP000694864"/>
    </source>
</evidence>
<keyword evidence="2" id="KW-1185">Reference proteome</keyword>
<organism evidence="2 3">
    <name type="scientific">Camelina sativa</name>
    <name type="common">False flax</name>
    <name type="synonym">Myagrum sativum</name>
    <dbReference type="NCBI Taxonomy" id="90675"/>
    <lineage>
        <taxon>Eukaryota</taxon>
        <taxon>Viridiplantae</taxon>
        <taxon>Streptophyta</taxon>
        <taxon>Embryophyta</taxon>
        <taxon>Tracheophyta</taxon>
        <taxon>Spermatophyta</taxon>
        <taxon>Magnoliopsida</taxon>
        <taxon>eudicotyledons</taxon>
        <taxon>Gunneridae</taxon>
        <taxon>Pentapetalae</taxon>
        <taxon>rosids</taxon>
        <taxon>malvids</taxon>
        <taxon>Brassicales</taxon>
        <taxon>Brassicaceae</taxon>
        <taxon>Camelineae</taxon>
        <taxon>Camelina</taxon>
    </lineage>
</organism>
<feature type="compositionally biased region" description="Basic residues" evidence="1">
    <location>
        <begin position="95"/>
        <end position="110"/>
    </location>
</feature>
<reference evidence="2" key="1">
    <citation type="journal article" date="2014" name="Nat. Commun.">
        <title>The emerging biofuel crop Camelina sativa retains a highly undifferentiated hexaploid genome structure.</title>
        <authorList>
            <person name="Kagale S."/>
            <person name="Koh C."/>
            <person name="Nixon J."/>
            <person name="Bollina V."/>
            <person name="Clarke W.E."/>
            <person name="Tuteja R."/>
            <person name="Spillane C."/>
            <person name="Robinson S.J."/>
            <person name="Links M.G."/>
            <person name="Clarke C."/>
            <person name="Higgins E.E."/>
            <person name="Huebert T."/>
            <person name="Sharpe A.G."/>
            <person name="Parkin I.A."/>
        </authorList>
    </citation>
    <scope>NUCLEOTIDE SEQUENCE [LARGE SCALE GENOMIC DNA]</scope>
    <source>
        <strain evidence="2">cv. DH55</strain>
    </source>
</reference>
<accession>A0ABM0YYN2</accession>
<dbReference type="RefSeq" id="XP_010507979.1">
    <property type="nucleotide sequence ID" value="XM_010509677.2"/>
</dbReference>
<sequence>MWTVKPAAMPVQLLRGRTGATIVGSSQPPPRNYEGINRRFINIPTKSQTPESESVGGLGKKILLRTGDSNPSKPIPKEISGSDVLWAIQRATAQKKRTNAGKKKKKKKLIRGVELSSSAGESTGDNGVDYSNVRPLRINSDWGHRLVEFEKLLYEFQNTQL</sequence>
<dbReference type="GeneID" id="104784636"/>
<feature type="compositionally biased region" description="Polar residues" evidence="1">
    <location>
        <begin position="115"/>
        <end position="125"/>
    </location>
</feature>
<name>A0ABM0YYN2_CAMSA</name>
<gene>
    <name evidence="3" type="primary">LOC104784636</name>
</gene>
<evidence type="ECO:0000313" key="3">
    <source>
        <dbReference type="RefSeq" id="XP_010507979.1"/>
    </source>
</evidence>
<proteinExistence type="predicted"/>
<feature type="region of interest" description="Disordered" evidence="1">
    <location>
        <begin position="95"/>
        <end position="128"/>
    </location>
</feature>
<dbReference type="PANTHER" id="PTHR37728">
    <property type="entry name" value="BNAA04G26730D PROTEIN"/>
    <property type="match status" value="1"/>
</dbReference>
<dbReference type="PANTHER" id="PTHR37728:SF1">
    <property type="entry name" value="OS06G0132300 PROTEIN"/>
    <property type="match status" value="1"/>
</dbReference>
<reference evidence="3" key="2">
    <citation type="submission" date="2025-08" db="UniProtKB">
        <authorList>
            <consortium name="RefSeq"/>
        </authorList>
    </citation>
    <scope>IDENTIFICATION</scope>
    <source>
        <tissue evidence="3">Leaf</tissue>
    </source>
</reference>